<name>A0A2P2PHE3_RHIMU</name>
<proteinExistence type="predicted"/>
<evidence type="ECO:0000313" key="1">
    <source>
        <dbReference type="EMBL" id="MBX54135.1"/>
    </source>
</evidence>
<dbReference type="EMBL" id="GGEC01073651">
    <property type="protein sequence ID" value="MBX54135.1"/>
    <property type="molecule type" value="Transcribed_RNA"/>
</dbReference>
<protein>
    <submittedName>
        <fullName evidence="1">Uncharacterized protein</fullName>
    </submittedName>
</protein>
<organism evidence="1">
    <name type="scientific">Rhizophora mucronata</name>
    <name type="common">Asiatic mangrove</name>
    <dbReference type="NCBI Taxonomy" id="61149"/>
    <lineage>
        <taxon>Eukaryota</taxon>
        <taxon>Viridiplantae</taxon>
        <taxon>Streptophyta</taxon>
        <taxon>Embryophyta</taxon>
        <taxon>Tracheophyta</taxon>
        <taxon>Spermatophyta</taxon>
        <taxon>Magnoliopsida</taxon>
        <taxon>eudicotyledons</taxon>
        <taxon>Gunneridae</taxon>
        <taxon>Pentapetalae</taxon>
        <taxon>rosids</taxon>
        <taxon>fabids</taxon>
        <taxon>Malpighiales</taxon>
        <taxon>Rhizophoraceae</taxon>
        <taxon>Rhizophora</taxon>
    </lineage>
</organism>
<dbReference type="AlphaFoldDB" id="A0A2P2PHE3"/>
<reference evidence="1" key="1">
    <citation type="submission" date="2018-02" db="EMBL/GenBank/DDBJ databases">
        <title>Rhizophora mucronata_Transcriptome.</title>
        <authorList>
            <person name="Meera S.P."/>
            <person name="Sreeshan A."/>
            <person name="Augustine A."/>
        </authorList>
    </citation>
    <scope>NUCLEOTIDE SEQUENCE</scope>
    <source>
        <tissue evidence="1">Leaf</tissue>
    </source>
</reference>
<sequence>MILNFTQHACIKNSLTLDSSIHQNYEKNGHQIFLKQYLHLAKWAK</sequence>
<accession>A0A2P2PHE3</accession>